<dbReference type="GO" id="GO:0009523">
    <property type="term" value="C:photosystem II"/>
    <property type="evidence" value="ECO:0007669"/>
    <property type="project" value="UniProtKB-KW"/>
</dbReference>
<dbReference type="InterPro" id="IPR015943">
    <property type="entry name" value="WD40/YVTN_repeat-like_dom_sf"/>
</dbReference>
<keyword evidence="1" id="KW-0602">Photosynthesis</keyword>
<dbReference type="Gene3D" id="2.60.40.10">
    <property type="entry name" value="Immunoglobulins"/>
    <property type="match status" value="1"/>
</dbReference>
<protein>
    <submittedName>
        <fullName evidence="5">Putative secreted protein (Por secretion system target)</fullName>
    </submittedName>
</protein>
<evidence type="ECO:0000256" key="1">
    <source>
        <dbReference type="ARBA" id="ARBA00022531"/>
    </source>
</evidence>
<dbReference type="InterPro" id="IPR003961">
    <property type="entry name" value="FN3_dom"/>
</dbReference>
<keyword evidence="3" id="KW-0732">Signal</keyword>
<proteinExistence type="predicted"/>
<dbReference type="PROSITE" id="PS50853">
    <property type="entry name" value="FN3"/>
    <property type="match status" value="1"/>
</dbReference>
<dbReference type="InterPro" id="IPR013783">
    <property type="entry name" value="Ig-like_fold"/>
</dbReference>
<dbReference type="Pfam" id="PF19408">
    <property type="entry name" value="PKD_6"/>
    <property type="match status" value="1"/>
</dbReference>
<evidence type="ECO:0000256" key="2">
    <source>
        <dbReference type="ARBA" id="ARBA00023276"/>
    </source>
</evidence>
<evidence type="ECO:0000259" key="4">
    <source>
        <dbReference type="PROSITE" id="PS50853"/>
    </source>
</evidence>
<accession>A0A2T0TN25</accession>
<dbReference type="InterPro" id="IPR026444">
    <property type="entry name" value="Secre_tail"/>
</dbReference>
<feature type="signal peptide" evidence="3">
    <location>
        <begin position="1"/>
        <end position="23"/>
    </location>
</feature>
<dbReference type="GO" id="GO:0015979">
    <property type="term" value="P:photosynthesis"/>
    <property type="evidence" value="ECO:0007669"/>
    <property type="project" value="UniProtKB-KW"/>
</dbReference>
<dbReference type="InterPro" id="IPR028203">
    <property type="entry name" value="PSII_CF48-like_dom"/>
</dbReference>
<organism evidence="5 6">
    <name type="scientific">Spirosoma oryzae</name>
    <dbReference type="NCBI Taxonomy" id="1469603"/>
    <lineage>
        <taxon>Bacteria</taxon>
        <taxon>Pseudomonadati</taxon>
        <taxon>Bacteroidota</taxon>
        <taxon>Cytophagia</taxon>
        <taxon>Cytophagales</taxon>
        <taxon>Cytophagaceae</taxon>
        <taxon>Spirosoma</taxon>
    </lineage>
</organism>
<dbReference type="InterPro" id="IPR036116">
    <property type="entry name" value="FN3_sf"/>
</dbReference>
<dbReference type="SUPFAM" id="SSF110296">
    <property type="entry name" value="Oligoxyloglucan reducing end-specific cellobiohydrolase"/>
    <property type="match status" value="4"/>
</dbReference>
<dbReference type="SUPFAM" id="SSF49265">
    <property type="entry name" value="Fibronectin type III"/>
    <property type="match status" value="1"/>
</dbReference>
<keyword evidence="6" id="KW-1185">Reference proteome</keyword>
<dbReference type="EMBL" id="PVTE01000001">
    <property type="protein sequence ID" value="PRY47066.1"/>
    <property type="molecule type" value="Genomic_DNA"/>
</dbReference>
<comment type="caution">
    <text evidence="5">The sequence shown here is derived from an EMBL/GenBank/DDBJ whole genome shotgun (WGS) entry which is preliminary data.</text>
</comment>
<dbReference type="Proteomes" id="UP000238375">
    <property type="component" value="Unassembled WGS sequence"/>
</dbReference>
<keyword evidence="2" id="KW-0604">Photosystem II</keyword>
<dbReference type="InterPro" id="IPR035986">
    <property type="entry name" value="PKD_dom_sf"/>
</dbReference>
<dbReference type="Gene3D" id="2.130.10.10">
    <property type="entry name" value="YVTN repeat-like/Quinoprotein amine dehydrogenase"/>
    <property type="match status" value="6"/>
</dbReference>
<reference evidence="5 6" key="1">
    <citation type="submission" date="2018-03" db="EMBL/GenBank/DDBJ databases">
        <title>Genomic Encyclopedia of Archaeal and Bacterial Type Strains, Phase II (KMG-II): from individual species to whole genera.</title>
        <authorList>
            <person name="Goeker M."/>
        </authorList>
    </citation>
    <scope>NUCLEOTIDE SEQUENCE [LARGE SCALE GENOMIC DNA]</scope>
    <source>
        <strain evidence="5 6">DSM 28354</strain>
    </source>
</reference>
<feature type="domain" description="Fibronectin type-III" evidence="4">
    <location>
        <begin position="334"/>
        <end position="428"/>
    </location>
</feature>
<sequence>MPLRLPAYFFLLICFFQSAPAWAQWQRTLTVSSRWPVSLYTQGDETWASVVQEVNGVTSGRNVAYTADEGQTWSFVGTTTGSNYPDPPARSMVKLNGRLFAASSAGLYVSTDGGKIWSAVKTEPPFTTIGQLMTNGQLLIAARYDYEGAVMLSADNGVTWQTSPVQDLKGIACRNDSLFAYNYSAILLSTDAGKTWKKLLDSQYSIQQIAVTNTGSLLVTSSRDGLRLYDLNRQVWRTITLASRLNQSEQLATRLLAVTEKAWFVSTDYTQNVYASTDQGKTWIDISAGLPTDRRRYSSGLTALAVSNRSVFTILGPSVWRRDLSELRPDYVEFPDSLVATISPRDQTALTWRDNSLTETGFRLERSLSETGPFTEIARLPANVTQYTDTDVANGPTYYYRLRTEVNSQLSGYSPVLTAVRPVRSCQSINRIMGTSFSDVQMVTASRGYLVEENSDGATQQQLLETLDGGKSWHAIFPRLGRAYFSSVRFSGIDRGYIVSGSGNLLQTRDGGKSWREALTANSFISAPHFVDDKIGFAAGQNGLFYATTDAGDTWVGRESRLRAPSSIWFINQRVGYATAGNSVLKTNDGGYSWVPVFVDNRSYATMQRVWFTTESVGFAFGNNGLIKTTNAGETWSRLSVSSRTLAIMDLKQNAAGHLFVSGLYPGPNQSIGEGSFLFRSVDQGATWDSVAVPAQGFFTRLSFSGQTGCLVGPQRSIAMSYDGGATWQSVSHDPYSVRAVSRINRSIVSARRTGAKAIVLWSRDGGESWQNYEIAQPQVLNGTVYVKQINPERVVVITEYLVSQTNDGGRTWTSRSLPMAGKQFYNLIIVNEKVMYGVMPRDGRDGFDLLKTTDGGLNWSRLPTPFSPTISMSFLDENNGLITANYIGDMYKTSDGGQTWQKLRVSVDGNALYSGGLQLVTPAIAFAWELERLYKTSNGGQTWQSVDLSSTRLPGSYSQFINSCFFVNANLGYMHRSAQLYKTEDGGRTWQGMGALVAGNGFAQITADDEFLFLSNNYYGALGKVLLRERPAMPHEPIGKLVGCLGTQQSYSITNQDAYSYEWTLLGGGQLAVNRSRVTVAVTTPGTYTLAVRSLDECGISDAKAIQLPVRERPATPAWDAQALRPCPQTSVSYSVRPVDQLSYDWRIDDSLLVSSRSNTIGITWPSPGARTYVLSVAGDDGFCSSDPVSSTIIIKSLPVKPLVFQAGSGELQTNVTGQVQWTFQGQPIQGATSQRYTANQGTGFYAVRAINECGYTRSDSALLVITALENGLASKVTVYPNPTQARLAIDITHPGTKTLSLTLTSLSGQLMMSRSLAPGTVRAEIDLSSLPMATYFLIVSDDKERTVCKIIKQ</sequence>
<dbReference type="PANTHER" id="PTHR47199:SF2">
    <property type="entry name" value="PHOTOSYSTEM II STABILITY_ASSEMBLY FACTOR HCF136, CHLOROPLASTIC"/>
    <property type="match status" value="1"/>
</dbReference>
<dbReference type="PANTHER" id="PTHR47199">
    <property type="entry name" value="PHOTOSYSTEM II STABILITY/ASSEMBLY FACTOR HCF136, CHLOROPLASTIC"/>
    <property type="match status" value="1"/>
</dbReference>
<evidence type="ECO:0000313" key="6">
    <source>
        <dbReference type="Proteomes" id="UP000238375"/>
    </source>
</evidence>
<gene>
    <name evidence="5" type="ORF">CLV58_101130</name>
</gene>
<dbReference type="RefSeq" id="WP_170108617.1">
    <property type="nucleotide sequence ID" value="NZ_PVTE01000001.1"/>
</dbReference>
<dbReference type="NCBIfam" id="TIGR04183">
    <property type="entry name" value="Por_Secre_tail"/>
    <property type="match status" value="1"/>
</dbReference>
<feature type="chain" id="PRO_5015717458" evidence="3">
    <location>
        <begin position="24"/>
        <end position="1355"/>
    </location>
</feature>
<evidence type="ECO:0000256" key="3">
    <source>
        <dbReference type="SAM" id="SignalP"/>
    </source>
</evidence>
<dbReference type="SUPFAM" id="SSF49299">
    <property type="entry name" value="PKD domain"/>
    <property type="match status" value="1"/>
</dbReference>
<name>A0A2T0TN25_9BACT</name>
<dbReference type="Pfam" id="PF14870">
    <property type="entry name" value="PSII_BNR"/>
    <property type="match status" value="2"/>
</dbReference>
<dbReference type="CDD" id="cd15482">
    <property type="entry name" value="Sialidase_non-viral"/>
    <property type="match status" value="2"/>
</dbReference>
<evidence type="ECO:0000313" key="5">
    <source>
        <dbReference type="EMBL" id="PRY47066.1"/>
    </source>
</evidence>
<dbReference type="Pfam" id="PF18962">
    <property type="entry name" value="Por_Secre_tail"/>
    <property type="match status" value="1"/>
</dbReference>
<dbReference type="InterPro" id="IPR045829">
    <property type="entry name" value="PKD_6"/>
</dbReference>